<evidence type="ECO:0008006" key="5">
    <source>
        <dbReference type="Google" id="ProtNLM"/>
    </source>
</evidence>
<keyword evidence="4" id="KW-1185">Reference proteome</keyword>
<dbReference type="AlphaFoldDB" id="A0A8D4VU64"/>
<gene>
    <name evidence="3" type="ORF">MoryE10_29610</name>
</gene>
<evidence type="ECO:0000313" key="4">
    <source>
        <dbReference type="Proteomes" id="UP000824988"/>
    </source>
</evidence>
<dbReference type="Proteomes" id="UP000824988">
    <property type="component" value="Chromosome"/>
</dbReference>
<dbReference type="KEGG" id="moz:MoryE10_29610"/>
<evidence type="ECO:0000256" key="1">
    <source>
        <dbReference type="SAM" id="Coils"/>
    </source>
</evidence>
<dbReference type="EMBL" id="AP019782">
    <property type="protein sequence ID" value="BBL72355.1"/>
    <property type="molecule type" value="Genomic_DNA"/>
</dbReference>
<feature type="chain" id="PRO_5034430516" description="Lipoprotein" evidence="2">
    <location>
        <begin position="24"/>
        <end position="301"/>
    </location>
</feature>
<accession>A0A8D4VU64</accession>
<feature type="signal peptide" evidence="2">
    <location>
        <begin position="1"/>
        <end position="23"/>
    </location>
</feature>
<evidence type="ECO:0000313" key="3">
    <source>
        <dbReference type="EMBL" id="BBL72355.1"/>
    </source>
</evidence>
<reference evidence="3" key="1">
    <citation type="submission" date="2019-06" db="EMBL/GenBank/DDBJ databases">
        <title>Complete genome sequence of Methylogaea oryzae strain JCM16910.</title>
        <authorList>
            <person name="Asakawa S."/>
        </authorList>
    </citation>
    <scope>NUCLEOTIDE SEQUENCE</scope>
    <source>
        <strain evidence="3">E10</strain>
    </source>
</reference>
<sequence length="301" mass="31684">MMKKITLLAILLLATGCAPLSQAPLVYNSKTIFGGRISVTNPQTPGADINVGLTTEDSAFVPVAVAKLPAKLGGDGGESKIELIKGTYAGSMNPATVDAAVKALQDAEATLTQKSATLTEKQKQSDTNKAEKAAYEDLKNKQEALKKEINNSASISPIQLEQKRTDTESIQRQLDSIWKKHGSTALEAENVMSDQTAQLSADLTQAQTEKDSAEANVKKAAAELAKVEGKTDAYSVFGSFDSWTSVVNGGNNGVTLGKMFSTGVAAQNISQGLQQSRCLATLKTIVSGTITAENAEKICGK</sequence>
<keyword evidence="2" id="KW-0732">Signal</keyword>
<dbReference type="PROSITE" id="PS51257">
    <property type="entry name" value="PROKAR_LIPOPROTEIN"/>
    <property type="match status" value="1"/>
</dbReference>
<name>A0A8D4VU64_9GAMM</name>
<proteinExistence type="predicted"/>
<evidence type="ECO:0000256" key="2">
    <source>
        <dbReference type="SAM" id="SignalP"/>
    </source>
</evidence>
<dbReference type="RefSeq" id="WP_156302625.1">
    <property type="nucleotide sequence ID" value="NZ_AP019782.1"/>
</dbReference>
<protein>
    <recommendedName>
        <fullName evidence="5">Lipoprotein</fullName>
    </recommendedName>
</protein>
<feature type="coiled-coil region" evidence="1">
    <location>
        <begin position="104"/>
        <end position="155"/>
    </location>
</feature>
<feature type="coiled-coil region" evidence="1">
    <location>
        <begin position="196"/>
        <end position="230"/>
    </location>
</feature>
<organism evidence="3 4">
    <name type="scientific">Methylogaea oryzae</name>
    <dbReference type="NCBI Taxonomy" id="1295382"/>
    <lineage>
        <taxon>Bacteria</taxon>
        <taxon>Pseudomonadati</taxon>
        <taxon>Pseudomonadota</taxon>
        <taxon>Gammaproteobacteria</taxon>
        <taxon>Methylococcales</taxon>
        <taxon>Methylococcaceae</taxon>
        <taxon>Methylogaea</taxon>
    </lineage>
</organism>
<keyword evidence="1" id="KW-0175">Coiled coil</keyword>